<evidence type="ECO:0000313" key="1">
    <source>
        <dbReference type="EMBL" id="QNP58045.1"/>
    </source>
</evidence>
<dbReference type="Proteomes" id="UP000516057">
    <property type="component" value="Chromosome"/>
</dbReference>
<proteinExistence type="predicted"/>
<name>A0A7H0HBX9_9BURK</name>
<dbReference type="InterPro" id="IPR016024">
    <property type="entry name" value="ARM-type_fold"/>
</dbReference>
<gene>
    <name evidence="1" type="ORF">H9L24_13135</name>
</gene>
<dbReference type="KEGG" id="amon:H9L24_13135"/>
<dbReference type="RefSeq" id="WP_187735040.1">
    <property type="nucleotide sequence ID" value="NZ_CP060790.1"/>
</dbReference>
<reference evidence="1 2" key="1">
    <citation type="submission" date="2020-08" db="EMBL/GenBank/DDBJ databases">
        <title>Genome sequence of Acidovorax monticola KACC 19171T.</title>
        <authorList>
            <person name="Hyun D.-W."/>
            <person name="Bae J.-W."/>
        </authorList>
    </citation>
    <scope>NUCLEOTIDE SEQUENCE [LARGE SCALE GENOMIC DNA]</scope>
    <source>
        <strain evidence="1 2">KACC 19171</strain>
    </source>
</reference>
<dbReference type="Gene3D" id="1.25.40.290">
    <property type="entry name" value="ARM repeat domains"/>
    <property type="match status" value="1"/>
</dbReference>
<dbReference type="InterPro" id="IPR014825">
    <property type="entry name" value="DNA_alkylation"/>
</dbReference>
<protein>
    <submittedName>
        <fullName evidence="1">DNA alkylation repair protein</fullName>
    </submittedName>
</protein>
<dbReference type="EMBL" id="CP060790">
    <property type="protein sequence ID" value="QNP58045.1"/>
    <property type="molecule type" value="Genomic_DNA"/>
</dbReference>
<keyword evidence="2" id="KW-1185">Reference proteome</keyword>
<dbReference type="Pfam" id="PF08713">
    <property type="entry name" value="DNA_alkylation"/>
    <property type="match status" value="1"/>
</dbReference>
<dbReference type="AlphaFoldDB" id="A0A7H0HBX9"/>
<sequence length="252" mass="26823">MSRAKGQDLAPACRALLDSGQAATATLAECLAVDFAALLRAAVPEAGEAAAQALDAAAAQGITRRMALAAALLLRQPGPQGLPGWANHPSDTVRGWACFVAGAQPGLALHERLATLQPLADDAHFGVREWAWLAVRPHIAGDLDTAIGLLAQWARHPSERVRRFASEALRPRGVWCTHLGPLKQTPQRALPVLEPLRADPSAYVQDSVGNWLNDAAKDQPGWVRALCADWLAASPTSATRRICTRAQRSISP</sequence>
<organism evidence="1 2">
    <name type="scientific">Paenacidovorax monticola</name>
    <dbReference type="NCBI Taxonomy" id="1926868"/>
    <lineage>
        <taxon>Bacteria</taxon>
        <taxon>Pseudomonadati</taxon>
        <taxon>Pseudomonadota</taxon>
        <taxon>Betaproteobacteria</taxon>
        <taxon>Burkholderiales</taxon>
        <taxon>Comamonadaceae</taxon>
        <taxon>Paenacidovorax</taxon>
    </lineage>
</organism>
<accession>A0A7H0HBX9</accession>
<evidence type="ECO:0000313" key="2">
    <source>
        <dbReference type="Proteomes" id="UP000516057"/>
    </source>
</evidence>
<dbReference type="SUPFAM" id="SSF48371">
    <property type="entry name" value="ARM repeat"/>
    <property type="match status" value="1"/>
</dbReference>